<comment type="caution">
    <text evidence="5">The sequence shown here is derived from an EMBL/GenBank/DDBJ whole genome shotgun (WGS) entry which is preliminary data.</text>
</comment>
<feature type="chain" id="PRO_5045826269" description="Outer membrane protein (OmpH-like)" evidence="4">
    <location>
        <begin position="25"/>
        <end position="207"/>
    </location>
</feature>
<dbReference type="EMBL" id="BMKL01000001">
    <property type="protein sequence ID" value="GGD89451.1"/>
    <property type="molecule type" value="Genomic_DNA"/>
</dbReference>
<evidence type="ECO:0000256" key="3">
    <source>
        <dbReference type="SAM" id="Coils"/>
    </source>
</evidence>
<keyword evidence="3" id="KW-0175">Coiled coil</keyword>
<dbReference type="PANTHER" id="PTHR35089:SF1">
    <property type="entry name" value="CHAPERONE PROTEIN SKP"/>
    <property type="match status" value="1"/>
</dbReference>
<keyword evidence="6" id="KW-1185">Reference proteome</keyword>
<comment type="similarity">
    <text evidence="1">Belongs to the Skp family.</text>
</comment>
<evidence type="ECO:0000256" key="4">
    <source>
        <dbReference type="SAM" id="SignalP"/>
    </source>
</evidence>
<dbReference type="Gene3D" id="3.30.910.20">
    <property type="entry name" value="Skp domain"/>
    <property type="match status" value="1"/>
</dbReference>
<evidence type="ECO:0000313" key="5">
    <source>
        <dbReference type="EMBL" id="GGD89451.1"/>
    </source>
</evidence>
<dbReference type="SUPFAM" id="SSF111384">
    <property type="entry name" value="OmpH-like"/>
    <property type="match status" value="1"/>
</dbReference>
<organism evidence="5 6">
    <name type="scientific">Tsuneonella deserti</name>
    <dbReference type="NCBI Taxonomy" id="2035528"/>
    <lineage>
        <taxon>Bacteria</taxon>
        <taxon>Pseudomonadati</taxon>
        <taxon>Pseudomonadota</taxon>
        <taxon>Alphaproteobacteria</taxon>
        <taxon>Sphingomonadales</taxon>
        <taxon>Erythrobacteraceae</taxon>
        <taxon>Tsuneonella</taxon>
    </lineage>
</organism>
<name>A0ABQ1S3S9_9SPHN</name>
<dbReference type="Pfam" id="PF03938">
    <property type="entry name" value="OmpH"/>
    <property type="match status" value="1"/>
</dbReference>
<dbReference type="Proteomes" id="UP000619041">
    <property type="component" value="Unassembled WGS sequence"/>
</dbReference>
<feature type="signal peptide" evidence="4">
    <location>
        <begin position="1"/>
        <end position="24"/>
    </location>
</feature>
<dbReference type="PANTHER" id="PTHR35089">
    <property type="entry name" value="CHAPERONE PROTEIN SKP"/>
    <property type="match status" value="1"/>
</dbReference>
<dbReference type="InterPro" id="IPR005632">
    <property type="entry name" value="Chaperone_Skp"/>
</dbReference>
<dbReference type="SMART" id="SM00935">
    <property type="entry name" value="OmpH"/>
    <property type="match status" value="1"/>
</dbReference>
<reference evidence="6" key="1">
    <citation type="journal article" date="2019" name="Int. J. Syst. Evol. Microbiol.">
        <title>The Global Catalogue of Microorganisms (GCM) 10K type strain sequencing project: providing services to taxonomists for standard genome sequencing and annotation.</title>
        <authorList>
            <consortium name="The Broad Institute Genomics Platform"/>
            <consortium name="The Broad Institute Genome Sequencing Center for Infectious Disease"/>
            <person name="Wu L."/>
            <person name="Ma J."/>
        </authorList>
    </citation>
    <scope>NUCLEOTIDE SEQUENCE [LARGE SCALE GENOMIC DNA]</scope>
    <source>
        <strain evidence="6">CGMCC 1.15959</strain>
    </source>
</reference>
<evidence type="ECO:0008006" key="7">
    <source>
        <dbReference type="Google" id="ProtNLM"/>
    </source>
</evidence>
<protein>
    <recommendedName>
        <fullName evidence="7">Outer membrane protein (OmpH-like)</fullName>
    </recommendedName>
</protein>
<accession>A0ABQ1S3S9</accession>
<proteinExistence type="inferred from homology"/>
<evidence type="ECO:0000256" key="1">
    <source>
        <dbReference type="ARBA" id="ARBA00009091"/>
    </source>
</evidence>
<feature type="coiled-coil region" evidence="3">
    <location>
        <begin position="105"/>
        <end position="139"/>
    </location>
</feature>
<dbReference type="RefSeq" id="WP_188643812.1">
    <property type="nucleotide sequence ID" value="NZ_BMKL01000001.1"/>
</dbReference>
<sequence length="207" mass="21670">MKKIVLGAAFSALSLAVVPTAAHAQKVPGAVIVVVDTERVYRECTACVAAQSQLQGLVTSSRTRAQQLGEPLATEGQSLEQAAAALAKQTGAARTSGETALKTRVEAFQQRRTAAQQEMAQLEQNIQSTQANVVRQINERLNPIISQVMNSRGANVALDANSTLARGANLDVTNDVLAALNAALPSVSVTPLPAPAAPAQQPQQQTR</sequence>
<gene>
    <name evidence="5" type="ORF">GCM10011515_06420</name>
</gene>
<dbReference type="InterPro" id="IPR024930">
    <property type="entry name" value="Skp_dom_sf"/>
</dbReference>
<keyword evidence="2 4" id="KW-0732">Signal</keyword>
<evidence type="ECO:0000313" key="6">
    <source>
        <dbReference type="Proteomes" id="UP000619041"/>
    </source>
</evidence>
<evidence type="ECO:0000256" key="2">
    <source>
        <dbReference type="ARBA" id="ARBA00022729"/>
    </source>
</evidence>